<dbReference type="Pfam" id="PF02902">
    <property type="entry name" value="Peptidase_C48"/>
    <property type="match status" value="1"/>
</dbReference>
<dbReference type="GO" id="GO:0006508">
    <property type="term" value="P:proteolysis"/>
    <property type="evidence" value="ECO:0007669"/>
    <property type="project" value="UniProtKB-KW"/>
</dbReference>
<feature type="region of interest" description="Disordered" evidence="4">
    <location>
        <begin position="93"/>
        <end position="212"/>
    </location>
</feature>
<accession>A0A8T9C6Q5</accession>
<feature type="compositionally biased region" description="Polar residues" evidence="4">
    <location>
        <begin position="148"/>
        <end position="179"/>
    </location>
</feature>
<dbReference type="Proteomes" id="UP000469558">
    <property type="component" value="Unassembled WGS sequence"/>
</dbReference>
<evidence type="ECO:0000259" key="5">
    <source>
        <dbReference type="PROSITE" id="PS50600"/>
    </source>
</evidence>
<dbReference type="AlphaFoldDB" id="A0A8T9C6Q5"/>
<dbReference type="InterPro" id="IPR003653">
    <property type="entry name" value="Peptidase_C48_C"/>
</dbReference>
<reference evidence="6 7" key="1">
    <citation type="submission" date="2018-05" db="EMBL/GenBank/DDBJ databases">
        <title>Genome sequencing and assembly of the regulated plant pathogen Lachnellula willkommii and related sister species for the development of diagnostic species identification markers.</title>
        <authorList>
            <person name="Giroux E."/>
            <person name="Bilodeau G."/>
        </authorList>
    </citation>
    <scope>NUCLEOTIDE SEQUENCE [LARGE SCALE GENOMIC DNA]</scope>
    <source>
        <strain evidence="6 7">CBS 268.59</strain>
    </source>
</reference>
<keyword evidence="3" id="KW-0378">Hydrolase</keyword>
<dbReference type="GO" id="GO:0019783">
    <property type="term" value="F:ubiquitin-like protein peptidase activity"/>
    <property type="evidence" value="ECO:0007669"/>
    <property type="project" value="UniProtKB-ARBA"/>
</dbReference>
<dbReference type="InterPro" id="IPR038765">
    <property type="entry name" value="Papain-like_cys_pep_sf"/>
</dbReference>
<evidence type="ECO:0000313" key="7">
    <source>
        <dbReference type="Proteomes" id="UP000469558"/>
    </source>
</evidence>
<comment type="caution">
    <text evidence="6">The sequence shown here is derived from an EMBL/GenBank/DDBJ whole genome shotgun (WGS) entry which is preliminary data.</text>
</comment>
<dbReference type="SUPFAM" id="SSF54001">
    <property type="entry name" value="Cysteine proteinases"/>
    <property type="match status" value="1"/>
</dbReference>
<feature type="region of interest" description="Disordered" evidence="4">
    <location>
        <begin position="374"/>
        <end position="395"/>
    </location>
</feature>
<name>A0A8T9C6Q5_9HELO</name>
<feature type="compositionally biased region" description="Polar residues" evidence="4">
    <location>
        <begin position="267"/>
        <end position="279"/>
    </location>
</feature>
<evidence type="ECO:0000256" key="1">
    <source>
        <dbReference type="ARBA" id="ARBA00005234"/>
    </source>
</evidence>
<protein>
    <recommendedName>
        <fullName evidence="5">Ubiquitin-like protease family profile domain-containing protein</fullName>
    </recommendedName>
</protein>
<dbReference type="EMBL" id="QGMK01000622">
    <property type="protein sequence ID" value="TVY80732.1"/>
    <property type="molecule type" value="Genomic_DNA"/>
</dbReference>
<feature type="compositionally biased region" description="Basic and acidic residues" evidence="4">
    <location>
        <begin position="93"/>
        <end position="105"/>
    </location>
</feature>
<sequence length="921" mass="101927">MDVSNSSVTSWLDIAQMDVQQDSSPCSWPDEPIQSGEVIEDPIYLFGQFVSAVFSDAGKDIQSRPEFLILLQALCAKAPSVAQYLVQEILSPSKDDSQPDIRGSQELEIGTNITRSSRMKESEHQLPEPSRTPLDIPRGGAEDPHEASSGSSQVGTDLVTCQSGYDDVTISQPSDSLGSDQPLPRCEGDIPHISSEEFPQERVQGQPVAQGRTLPSAVHQLQATYNNDGAKRNAVQKQPSATFDVATTDRQTSLRPPSPTETEQKISDAQASSGPSSLHGTEPRETTLPGPTLSTPVRQIGKGCQSPLLDDQTATPQTTVFTPIVNREVLSPLTEDDRTASLPDKVDMTLPKRVASSLPSTIQQQTGLCNTASTHAQQVNRERPLPTQDSQTMLPSSTPKEILVLADMVAKAVHIIYRISSRQEVPTEIHSRILTAVRPSLYGTSATTTAAERPDSLWIASSPTTWSASMWINMLEAGHARFKEVTILNMIEWMGASEWYDAELQQAEKAPPRTKRGTLRKRLATIVLDKYLKEVYSTAPTEGTDNRTSADNEDRLLSLDAAGIQTRILNTRRKRLNKIFHKGRTLRKLVQMTHLGILFDPDIWSFAKASKGEVDKIAARFQEDSQKMKLLSILDEQVKLLAEEGRPDLSRFLDSLALHSIILSEEVSSLRAEYGLEREPVPQGYLDTALDRVAKGIGHALGKHMLDDIDSIIDIAAALEMTNRPVSVRLGLSIPLHKEDANGAVTPISNPLRRWRKKIDDSKCGDKNGGEGLQVYLCPLNVNTDHFSLLEINEQTKMIYHYDSMASYKTIHRKTKSTLEEFKYLSFGYTEAPTPQQKDGWSCGLMAIRNAKRRMIGLSVGTWDDEVHPDRVIKEVVGDCQTFLEGDNLQPSPLSKKRKKITDGLQNHGLEPSRSSKRLRR</sequence>
<keyword evidence="2" id="KW-0645">Protease</keyword>
<comment type="similarity">
    <text evidence="1">Belongs to the peptidase C48 family.</text>
</comment>
<dbReference type="PROSITE" id="PS50600">
    <property type="entry name" value="ULP_PROTEASE"/>
    <property type="match status" value="1"/>
</dbReference>
<feature type="region of interest" description="Disordered" evidence="4">
    <location>
        <begin position="229"/>
        <end position="315"/>
    </location>
</feature>
<dbReference type="Gene3D" id="3.40.395.10">
    <property type="entry name" value="Adenoviral Proteinase, Chain A"/>
    <property type="match status" value="1"/>
</dbReference>
<evidence type="ECO:0000256" key="2">
    <source>
        <dbReference type="ARBA" id="ARBA00022670"/>
    </source>
</evidence>
<gene>
    <name evidence="6" type="ORF">LSUE1_G005970</name>
</gene>
<organism evidence="6 7">
    <name type="scientific">Lachnellula suecica</name>
    <dbReference type="NCBI Taxonomy" id="602035"/>
    <lineage>
        <taxon>Eukaryota</taxon>
        <taxon>Fungi</taxon>
        <taxon>Dikarya</taxon>
        <taxon>Ascomycota</taxon>
        <taxon>Pezizomycotina</taxon>
        <taxon>Leotiomycetes</taxon>
        <taxon>Helotiales</taxon>
        <taxon>Lachnaceae</taxon>
        <taxon>Lachnellula</taxon>
    </lineage>
</organism>
<feature type="region of interest" description="Disordered" evidence="4">
    <location>
        <begin position="888"/>
        <end position="921"/>
    </location>
</feature>
<keyword evidence="7" id="KW-1185">Reference proteome</keyword>
<dbReference type="OrthoDB" id="3555104at2759"/>
<evidence type="ECO:0000313" key="6">
    <source>
        <dbReference type="EMBL" id="TVY80732.1"/>
    </source>
</evidence>
<dbReference type="GO" id="GO:0008234">
    <property type="term" value="F:cysteine-type peptidase activity"/>
    <property type="evidence" value="ECO:0007669"/>
    <property type="project" value="InterPro"/>
</dbReference>
<evidence type="ECO:0000256" key="3">
    <source>
        <dbReference type="ARBA" id="ARBA00022801"/>
    </source>
</evidence>
<proteinExistence type="inferred from homology"/>
<feature type="domain" description="Ubiquitin-like protease family profile" evidence="5">
    <location>
        <begin position="660"/>
        <end position="854"/>
    </location>
</feature>
<evidence type="ECO:0000256" key="4">
    <source>
        <dbReference type="SAM" id="MobiDB-lite"/>
    </source>
</evidence>